<reference evidence="2" key="1">
    <citation type="journal article" date="2021" name="PeerJ">
        <title>Extensive microbial diversity within the chicken gut microbiome revealed by metagenomics and culture.</title>
        <authorList>
            <person name="Gilroy R."/>
            <person name="Ravi A."/>
            <person name="Getino M."/>
            <person name="Pursley I."/>
            <person name="Horton D.L."/>
            <person name="Alikhan N.F."/>
            <person name="Baker D."/>
            <person name="Gharbi K."/>
            <person name="Hall N."/>
            <person name="Watson M."/>
            <person name="Adriaenssens E.M."/>
            <person name="Foster-Nyarko E."/>
            <person name="Jarju S."/>
            <person name="Secka A."/>
            <person name="Antonio M."/>
            <person name="Oren A."/>
            <person name="Chaudhuri R.R."/>
            <person name="La Ragione R."/>
            <person name="Hildebrand F."/>
            <person name="Pallen M.J."/>
        </authorList>
    </citation>
    <scope>NUCLEOTIDE SEQUENCE</scope>
    <source>
        <strain evidence="2">ChiSxjej3B15-1167</strain>
    </source>
</reference>
<sequence length="145" mass="16292">MQKQQLAMAELPVQEMEELYAPEQALAAGTAFPDLDLPFFAVPEEMMETAPVAEDYQGKTEEQKKMMKELTEVSFMADDLNLYLDTHPEDGEAFAACQEYIRKRQELLSSLAQEQYPLCAELALQPEDRKKAPCPWKGGGACVVL</sequence>
<evidence type="ECO:0000259" key="1">
    <source>
        <dbReference type="Pfam" id="PF12652"/>
    </source>
</evidence>
<dbReference type="AlphaFoldDB" id="A0A9D1X458"/>
<keyword evidence="2" id="KW-0946">Virion</keyword>
<dbReference type="InterPro" id="IPR024207">
    <property type="entry name" value="CotJB_dom"/>
</dbReference>
<protein>
    <submittedName>
        <fullName evidence="2">Spore coat protein CotJB</fullName>
    </submittedName>
</protein>
<organism evidence="2 3">
    <name type="scientific">Candidatus Anaerobutyricum stercoripullorum</name>
    <dbReference type="NCBI Taxonomy" id="2838456"/>
    <lineage>
        <taxon>Bacteria</taxon>
        <taxon>Bacillati</taxon>
        <taxon>Bacillota</taxon>
        <taxon>Clostridia</taxon>
        <taxon>Lachnospirales</taxon>
        <taxon>Lachnospiraceae</taxon>
        <taxon>Anaerobutyricum</taxon>
    </lineage>
</organism>
<feature type="domain" description="Protein CotJB" evidence="1">
    <location>
        <begin position="65"/>
        <end position="136"/>
    </location>
</feature>
<evidence type="ECO:0000313" key="2">
    <source>
        <dbReference type="EMBL" id="HIX72121.1"/>
    </source>
</evidence>
<evidence type="ECO:0000313" key="3">
    <source>
        <dbReference type="Proteomes" id="UP000886805"/>
    </source>
</evidence>
<dbReference type="Pfam" id="PF12652">
    <property type="entry name" value="CotJB"/>
    <property type="match status" value="1"/>
</dbReference>
<dbReference type="Pfam" id="PF11007">
    <property type="entry name" value="CotJA"/>
    <property type="match status" value="1"/>
</dbReference>
<keyword evidence="2" id="KW-0167">Capsid protein</keyword>
<dbReference type="InterPro" id="IPR020256">
    <property type="entry name" value="Spore_coat_CotJA"/>
</dbReference>
<proteinExistence type="predicted"/>
<comment type="caution">
    <text evidence="2">The sequence shown here is derived from an EMBL/GenBank/DDBJ whole genome shotgun (WGS) entry which is preliminary data.</text>
</comment>
<reference evidence="2" key="2">
    <citation type="submission" date="2021-04" db="EMBL/GenBank/DDBJ databases">
        <authorList>
            <person name="Gilroy R."/>
        </authorList>
    </citation>
    <scope>NUCLEOTIDE SEQUENCE</scope>
    <source>
        <strain evidence="2">ChiSxjej3B15-1167</strain>
    </source>
</reference>
<dbReference type="Proteomes" id="UP000886805">
    <property type="component" value="Unassembled WGS sequence"/>
</dbReference>
<accession>A0A9D1X458</accession>
<gene>
    <name evidence="2" type="ORF">H9849_03770</name>
</gene>
<name>A0A9D1X458_9FIRM</name>
<dbReference type="EMBL" id="DXEQ01000106">
    <property type="protein sequence ID" value="HIX72121.1"/>
    <property type="molecule type" value="Genomic_DNA"/>
</dbReference>